<keyword evidence="1" id="KW-0812">Transmembrane</keyword>
<evidence type="ECO:0000256" key="1">
    <source>
        <dbReference type="SAM" id="Phobius"/>
    </source>
</evidence>
<accession>A0A1B7NTL0</accession>
<protein>
    <submittedName>
        <fullName evidence="2">Uncharacterized protein</fullName>
    </submittedName>
</protein>
<keyword evidence="1" id="KW-0472">Membrane</keyword>
<dbReference type="STRING" id="1658172.A0A1B7NTL0"/>
<dbReference type="OrthoDB" id="292747at2759"/>
<keyword evidence="1" id="KW-1133">Transmembrane helix</keyword>
<name>A0A1B7NTL0_9EURO</name>
<evidence type="ECO:0000313" key="3">
    <source>
        <dbReference type="Proteomes" id="UP000091918"/>
    </source>
</evidence>
<evidence type="ECO:0000313" key="2">
    <source>
        <dbReference type="EMBL" id="OAX80080.1"/>
    </source>
</evidence>
<sequence length="93" mass="10587">MAGYEAALATGTPQNHDLRRRNVVGVEKGGNGVKQNILLEFDTKKKAPRKATFINFLDEWEVIIAPLIFTAFSFFTRMWRIGKSDIVTWDEAQ</sequence>
<reference evidence="2 3" key="1">
    <citation type="submission" date="2015-07" db="EMBL/GenBank/DDBJ databases">
        <title>Emmonsia species relationships and genome sequence.</title>
        <authorList>
            <person name="Cuomo C.A."/>
            <person name="Schwartz I.S."/>
            <person name="Kenyon C."/>
            <person name="de Hoog G.S."/>
            <person name="Govender N.P."/>
            <person name="Botha A."/>
            <person name="Moreno L."/>
            <person name="de Vries M."/>
            <person name="Munoz J.F."/>
            <person name="Stielow J.B."/>
        </authorList>
    </citation>
    <scope>NUCLEOTIDE SEQUENCE [LARGE SCALE GENOMIC DNA]</scope>
    <source>
        <strain evidence="2 3">CBS 136260</strain>
    </source>
</reference>
<gene>
    <name evidence="2" type="ORF">ACJ72_05594</name>
</gene>
<keyword evidence="3" id="KW-1185">Reference proteome</keyword>
<dbReference type="Proteomes" id="UP000091918">
    <property type="component" value="Unassembled WGS sequence"/>
</dbReference>
<proteinExistence type="predicted"/>
<dbReference type="EMBL" id="LGUA01000804">
    <property type="protein sequence ID" value="OAX80080.1"/>
    <property type="molecule type" value="Genomic_DNA"/>
</dbReference>
<comment type="caution">
    <text evidence="2">The sequence shown here is derived from an EMBL/GenBank/DDBJ whole genome shotgun (WGS) entry which is preliminary data.</text>
</comment>
<feature type="transmembrane region" description="Helical" evidence="1">
    <location>
        <begin position="62"/>
        <end position="79"/>
    </location>
</feature>
<organism evidence="2 3">
    <name type="scientific">Emergomyces africanus</name>
    <dbReference type="NCBI Taxonomy" id="1955775"/>
    <lineage>
        <taxon>Eukaryota</taxon>
        <taxon>Fungi</taxon>
        <taxon>Dikarya</taxon>
        <taxon>Ascomycota</taxon>
        <taxon>Pezizomycotina</taxon>
        <taxon>Eurotiomycetes</taxon>
        <taxon>Eurotiomycetidae</taxon>
        <taxon>Onygenales</taxon>
        <taxon>Ajellomycetaceae</taxon>
        <taxon>Emergomyces</taxon>
    </lineage>
</organism>
<dbReference type="AlphaFoldDB" id="A0A1B7NTL0"/>